<dbReference type="GO" id="GO:0003677">
    <property type="term" value="F:DNA binding"/>
    <property type="evidence" value="ECO:0007669"/>
    <property type="project" value="UniProtKB-KW"/>
</dbReference>
<evidence type="ECO:0000313" key="7">
    <source>
        <dbReference type="EMBL" id="MBM9467850.1"/>
    </source>
</evidence>
<dbReference type="GO" id="GO:0030170">
    <property type="term" value="F:pyridoxal phosphate binding"/>
    <property type="evidence" value="ECO:0007669"/>
    <property type="project" value="InterPro"/>
</dbReference>
<keyword evidence="8" id="KW-1185">Reference proteome</keyword>
<protein>
    <submittedName>
        <fullName evidence="7">PLP-dependent aminotransferase family protein</fullName>
    </submittedName>
</protein>
<dbReference type="AlphaFoldDB" id="A0A938Y8L9"/>
<keyword evidence="3" id="KW-0805">Transcription regulation</keyword>
<evidence type="ECO:0000259" key="6">
    <source>
        <dbReference type="PROSITE" id="PS50949"/>
    </source>
</evidence>
<dbReference type="InterPro" id="IPR000524">
    <property type="entry name" value="Tscrpt_reg_HTH_GntR"/>
</dbReference>
<keyword evidence="4" id="KW-0238">DNA-binding</keyword>
<keyword evidence="7" id="KW-0032">Aminotransferase</keyword>
<evidence type="ECO:0000256" key="2">
    <source>
        <dbReference type="ARBA" id="ARBA00022898"/>
    </source>
</evidence>
<dbReference type="InterPro" id="IPR015424">
    <property type="entry name" value="PyrdxlP-dep_Trfase"/>
</dbReference>
<dbReference type="EMBL" id="JAERWK010000014">
    <property type="protein sequence ID" value="MBM9467850.1"/>
    <property type="molecule type" value="Genomic_DNA"/>
</dbReference>
<feature type="domain" description="HTH gntR-type" evidence="6">
    <location>
        <begin position="15"/>
        <end position="83"/>
    </location>
</feature>
<proteinExistence type="inferred from homology"/>
<dbReference type="Gene3D" id="3.90.1150.10">
    <property type="entry name" value="Aspartate Aminotransferase, domain 1"/>
    <property type="match status" value="1"/>
</dbReference>
<dbReference type="GO" id="GO:0008483">
    <property type="term" value="F:transaminase activity"/>
    <property type="evidence" value="ECO:0007669"/>
    <property type="project" value="UniProtKB-KW"/>
</dbReference>
<reference evidence="7" key="1">
    <citation type="submission" date="2021-01" db="EMBL/GenBank/DDBJ databases">
        <title>YIM 132084 draft genome.</title>
        <authorList>
            <person name="An D."/>
        </authorList>
    </citation>
    <scope>NUCLEOTIDE SEQUENCE</scope>
    <source>
        <strain evidence="7">YIM 132084</strain>
    </source>
</reference>
<evidence type="ECO:0000256" key="1">
    <source>
        <dbReference type="ARBA" id="ARBA00005384"/>
    </source>
</evidence>
<dbReference type="SMART" id="SM00345">
    <property type="entry name" value="HTH_GNTR"/>
    <property type="match status" value="1"/>
</dbReference>
<dbReference type="PANTHER" id="PTHR46577">
    <property type="entry name" value="HTH-TYPE TRANSCRIPTIONAL REGULATORY PROTEIN GABR"/>
    <property type="match status" value="1"/>
</dbReference>
<dbReference type="InterPro" id="IPR036388">
    <property type="entry name" value="WH-like_DNA-bd_sf"/>
</dbReference>
<dbReference type="PROSITE" id="PS50949">
    <property type="entry name" value="HTH_GNTR"/>
    <property type="match status" value="1"/>
</dbReference>
<keyword evidence="5" id="KW-0804">Transcription</keyword>
<gene>
    <name evidence="7" type="ORF">JL106_11205</name>
</gene>
<organism evidence="7 8">
    <name type="scientific">Nakamurella leprariae</name>
    <dbReference type="NCBI Taxonomy" id="2803911"/>
    <lineage>
        <taxon>Bacteria</taxon>
        <taxon>Bacillati</taxon>
        <taxon>Actinomycetota</taxon>
        <taxon>Actinomycetes</taxon>
        <taxon>Nakamurellales</taxon>
        <taxon>Nakamurellaceae</taxon>
        <taxon>Nakamurella</taxon>
    </lineage>
</organism>
<dbReference type="CDD" id="cd00609">
    <property type="entry name" value="AAT_like"/>
    <property type="match status" value="1"/>
</dbReference>
<dbReference type="SUPFAM" id="SSF53383">
    <property type="entry name" value="PLP-dependent transferases"/>
    <property type="match status" value="1"/>
</dbReference>
<name>A0A938Y8L9_9ACTN</name>
<keyword evidence="2" id="KW-0663">Pyridoxal phosphate</keyword>
<dbReference type="InterPro" id="IPR051446">
    <property type="entry name" value="HTH_trans_reg/aminotransferase"/>
</dbReference>
<dbReference type="Gene3D" id="3.40.640.10">
    <property type="entry name" value="Type I PLP-dependent aspartate aminotransferase-like (Major domain)"/>
    <property type="match status" value="1"/>
</dbReference>
<comment type="caution">
    <text evidence="7">The sequence shown here is derived from an EMBL/GenBank/DDBJ whole genome shotgun (WGS) entry which is preliminary data.</text>
</comment>
<evidence type="ECO:0000256" key="4">
    <source>
        <dbReference type="ARBA" id="ARBA00023125"/>
    </source>
</evidence>
<dbReference type="Proteomes" id="UP000663792">
    <property type="component" value="Unassembled WGS sequence"/>
</dbReference>
<dbReference type="CDD" id="cd07377">
    <property type="entry name" value="WHTH_GntR"/>
    <property type="match status" value="1"/>
</dbReference>
<evidence type="ECO:0000256" key="3">
    <source>
        <dbReference type="ARBA" id="ARBA00023015"/>
    </source>
</evidence>
<sequence length="479" mass="50803">MNLIEAVSGWSTHPGPLYQRLSRAIAMAIARGDLPPGTMLPPERQLAKALAVGRSTVVGAYDLLRADGALVSRRGSGTWVAGAVPNGVRTEDTSQSLSGAALDTHTQLVDLATARLPTAEVVRTGVAALSGDLLDDVLNRSGYSPLGLPELRSAIADMFSEEGLPTKPEQILVTTGTQQALSLVLGQSLRTGDTAVVEDPTSPGVLDLLHSTSVSIRTTPSLPAAGAHPVFEVMSRTRAAMTYLMTTGGPEGLMAQDTDILHLGSSVRNFDGLVVEDSSSRHLALTEPPPFLAARTDGAANVVTIGSMSKLFWGGLRVGWIRGPERIIARLARQKVRADLGTPLLSQVLSVWLLRRLAEVRDARALELQARLAAAESVLRRHLPGFSWVTPQAGVTLWLRLPAGASGPFSEIARRHGVAVVPGEALSVGGGNSDEHIRLAFGLPAVEFTRGIERLAAAWADYHRTPDLSLERFDATLSL</sequence>
<dbReference type="GO" id="GO:0003700">
    <property type="term" value="F:DNA-binding transcription factor activity"/>
    <property type="evidence" value="ECO:0007669"/>
    <property type="project" value="InterPro"/>
</dbReference>
<dbReference type="InterPro" id="IPR036390">
    <property type="entry name" value="WH_DNA-bd_sf"/>
</dbReference>
<dbReference type="Pfam" id="PF00392">
    <property type="entry name" value="GntR"/>
    <property type="match status" value="1"/>
</dbReference>
<evidence type="ECO:0000313" key="8">
    <source>
        <dbReference type="Proteomes" id="UP000663792"/>
    </source>
</evidence>
<dbReference type="InterPro" id="IPR015422">
    <property type="entry name" value="PyrdxlP-dep_Trfase_small"/>
</dbReference>
<dbReference type="PANTHER" id="PTHR46577:SF1">
    <property type="entry name" value="HTH-TYPE TRANSCRIPTIONAL REGULATORY PROTEIN GABR"/>
    <property type="match status" value="1"/>
</dbReference>
<dbReference type="Pfam" id="PF00155">
    <property type="entry name" value="Aminotran_1_2"/>
    <property type="match status" value="1"/>
</dbReference>
<dbReference type="Gene3D" id="1.10.10.10">
    <property type="entry name" value="Winged helix-like DNA-binding domain superfamily/Winged helix DNA-binding domain"/>
    <property type="match status" value="1"/>
</dbReference>
<accession>A0A938Y8L9</accession>
<comment type="similarity">
    <text evidence="1">In the C-terminal section; belongs to the class-I pyridoxal-phosphate-dependent aminotransferase family.</text>
</comment>
<keyword evidence="7" id="KW-0808">Transferase</keyword>
<dbReference type="InterPro" id="IPR004839">
    <property type="entry name" value="Aminotransferase_I/II_large"/>
</dbReference>
<dbReference type="InterPro" id="IPR015421">
    <property type="entry name" value="PyrdxlP-dep_Trfase_major"/>
</dbReference>
<dbReference type="RefSeq" id="WP_205260813.1">
    <property type="nucleotide sequence ID" value="NZ_JAERWK010000014.1"/>
</dbReference>
<dbReference type="SUPFAM" id="SSF46785">
    <property type="entry name" value="Winged helix' DNA-binding domain"/>
    <property type="match status" value="1"/>
</dbReference>
<evidence type="ECO:0000256" key="5">
    <source>
        <dbReference type="ARBA" id="ARBA00023163"/>
    </source>
</evidence>